<dbReference type="GO" id="GO:0005576">
    <property type="term" value="C:extracellular region"/>
    <property type="evidence" value="ECO:0007669"/>
    <property type="project" value="InterPro"/>
</dbReference>
<dbReference type="AlphaFoldDB" id="A0A820ELZ5"/>
<dbReference type="PROSITE" id="PS50005">
    <property type="entry name" value="TPR"/>
    <property type="match status" value="4"/>
</dbReference>
<feature type="repeat" description="TPR" evidence="3">
    <location>
        <begin position="247"/>
        <end position="280"/>
    </location>
</feature>
<dbReference type="InterPro" id="IPR011990">
    <property type="entry name" value="TPR-like_helical_dom_sf"/>
</dbReference>
<dbReference type="InterPro" id="IPR019734">
    <property type="entry name" value="TPR_rpt"/>
</dbReference>
<dbReference type="Gene3D" id="1.25.40.10">
    <property type="entry name" value="Tetratricopeptide repeat domain"/>
    <property type="match status" value="1"/>
</dbReference>
<dbReference type="PROSITE" id="PS51996">
    <property type="entry name" value="TR_MART"/>
    <property type="match status" value="1"/>
</dbReference>
<feature type="repeat" description="TPR" evidence="3">
    <location>
        <begin position="368"/>
        <end position="401"/>
    </location>
</feature>
<sequence length="413" mass="48020">MYTQILKEILLTIKFEQKHIQDYLNYCRDAFEGNKKEIENVKRLEEGYHKKTPIYWYTCDMLLYPMLNRALRLMDGDVIIRMGFFIGDLHRQIERLHQEQYAGTNVADTFTVYRGQGLSTGDFENMMKSKGGFISFNNFLSTSKDRDLSYAFAESNQANPDLVGILFVMEVDPSRLTASFASIAHISRFQGEEEVLFSMHSVFHIQDIKQMGRNNRLYEVNLTLTDDNDPELSRLADYIRKESFPDSEGWYRLGMVLRKMGQFDEAENIYRILLDRVKDNEDKAPIYHQLGTIKYDQGKYQKALTFYEISLAIKQKTLPPDHPDLAISYNNIGEVHATMGNYSKALPFYEKVLEIRQESLSPNHSDLAMSYNNIGLVYENMGNYSIARACYEYAIQIAQQPLSSNDLHLQIYR</sequence>
<dbReference type="SUPFAM" id="SSF48452">
    <property type="entry name" value="TPR-like"/>
    <property type="match status" value="1"/>
</dbReference>
<organism evidence="5 6">
    <name type="scientific">Adineta steineri</name>
    <dbReference type="NCBI Taxonomy" id="433720"/>
    <lineage>
        <taxon>Eukaryota</taxon>
        <taxon>Metazoa</taxon>
        <taxon>Spiralia</taxon>
        <taxon>Gnathifera</taxon>
        <taxon>Rotifera</taxon>
        <taxon>Eurotatoria</taxon>
        <taxon>Bdelloidea</taxon>
        <taxon>Adinetida</taxon>
        <taxon>Adinetidae</taxon>
        <taxon>Adineta</taxon>
    </lineage>
</organism>
<dbReference type="Pfam" id="PF13374">
    <property type="entry name" value="TPR_10"/>
    <property type="match status" value="1"/>
</dbReference>
<feature type="non-terminal residue" evidence="5">
    <location>
        <position position="413"/>
    </location>
</feature>
<proteinExistence type="predicted"/>
<dbReference type="InterPro" id="IPR003540">
    <property type="entry name" value="ADP-ribosyltransferase"/>
</dbReference>
<evidence type="ECO:0000256" key="3">
    <source>
        <dbReference type="PROSITE-ProRule" id="PRU00339"/>
    </source>
</evidence>
<dbReference type="Pfam" id="PF13424">
    <property type="entry name" value="TPR_12"/>
    <property type="match status" value="1"/>
</dbReference>
<evidence type="ECO:0000313" key="6">
    <source>
        <dbReference type="Proteomes" id="UP000663844"/>
    </source>
</evidence>
<evidence type="ECO:0000259" key="4">
    <source>
        <dbReference type="Pfam" id="PF03496"/>
    </source>
</evidence>
<comment type="caution">
    <text evidence="5">The sequence shown here is derived from an EMBL/GenBank/DDBJ whole genome shotgun (WGS) entry which is preliminary data.</text>
</comment>
<keyword evidence="2 3" id="KW-0802">TPR repeat</keyword>
<protein>
    <recommendedName>
        <fullName evidence="4">ADP ribosyltransferase domain-containing protein</fullName>
    </recommendedName>
</protein>
<keyword evidence="1" id="KW-0677">Repeat</keyword>
<dbReference type="SMART" id="SM00028">
    <property type="entry name" value="TPR"/>
    <property type="match status" value="4"/>
</dbReference>
<feature type="repeat" description="TPR" evidence="3">
    <location>
        <begin position="284"/>
        <end position="317"/>
    </location>
</feature>
<feature type="domain" description="ADP ribosyltransferase" evidence="4">
    <location>
        <begin position="51"/>
        <end position="215"/>
    </location>
</feature>
<dbReference type="Gene3D" id="3.90.176.10">
    <property type="entry name" value="Toxin ADP-ribosyltransferase, Chain A, domain 1"/>
    <property type="match status" value="1"/>
</dbReference>
<dbReference type="SUPFAM" id="SSF56399">
    <property type="entry name" value="ADP-ribosylation"/>
    <property type="match status" value="1"/>
</dbReference>
<dbReference type="Pfam" id="PF13176">
    <property type="entry name" value="TPR_7"/>
    <property type="match status" value="1"/>
</dbReference>
<gene>
    <name evidence="5" type="ORF">OXD698_LOCUS43340</name>
</gene>
<reference evidence="5" key="1">
    <citation type="submission" date="2021-02" db="EMBL/GenBank/DDBJ databases">
        <authorList>
            <person name="Nowell W R."/>
        </authorList>
    </citation>
    <scope>NUCLEOTIDE SEQUENCE</scope>
</reference>
<feature type="repeat" description="TPR" evidence="3">
    <location>
        <begin position="326"/>
        <end position="359"/>
    </location>
</feature>
<dbReference type="Pfam" id="PF03496">
    <property type="entry name" value="ADPrib_exo_Tox"/>
    <property type="match status" value="1"/>
</dbReference>
<dbReference type="Proteomes" id="UP000663844">
    <property type="component" value="Unassembled WGS sequence"/>
</dbReference>
<accession>A0A820ELZ5</accession>
<name>A0A820ELZ5_9BILA</name>
<dbReference type="PANTHER" id="PTHR45641:SF19">
    <property type="entry name" value="NEPHROCYSTIN-3"/>
    <property type="match status" value="1"/>
</dbReference>
<dbReference type="PROSITE" id="PS50293">
    <property type="entry name" value="TPR_REGION"/>
    <property type="match status" value="1"/>
</dbReference>
<evidence type="ECO:0000256" key="2">
    <source>
        <dbReference type="ARBA" id="ARBA00022803"/>
    </source>
</evidence>
<dbReference type="EMBL" id="CAJOAZ010012230">
    <property type="protein sequence ID" value="CAF4249220.1"/>
    <property type="molecule type" value="Genomic_DNA"/>
</dbReference>
<evidence type="ECO:0000256" key="1">
    <source>
        <dbReference type="ARBA" id="ARBA00022737"/>
    </source>
</evidence>
<evidence type="ECO:0000313" key="5">
    <source>
        <dbReference type="EMBL" id="CAF4249220.1"/>
    </source>
</evidence>
<dbReference type="PANTHER" id="PTHR45641">
    <property type="entry name" value="TETRATRICOPEPTIDE REPEAT PROTEIN (AFU_ORTHOLOGUE AFUA_6G03870)"/>
    <property type="match status" value="1"/>
</dbReference>